<reference evidence="8 9" key="1">
    <citation type="submission" date="2011-05" db="EMBL/GenBank/DDBJ databases">
        <authorList>
            <person name="Muzny D."/>
            <person name="Qin X."/>
            <person name="Deng J."/>
            <person name="Jiang H."/>
            <person name="Liu Y."/>
            <person name="Qu J."/>
            <person name="Song X.-Z."/>
            <person name="Zhang L."/>
            <person name="Thornton R."/>
            <person name="Coyle M."/>
            <person name="Francisco L."/>
            <person name="Jackson L."/>
            <person name="Javaid M."/>
            <person name="Korchina V."/>
            <person name="Kovar C."/>
            <person name="Mata R."/>
            <person name="Mathew T."/>
            <person name="Ngo R."/>
            <person name="Nguyen L."/>
            <person name="Nguyen N."/>
            <person name="Okwuonu G."/>
            <person name="Ongeri F."/>
            <person name="Pham C."/>
            <person name="Simmons D."/>
            <person name="Wilczek-Boney K."/>
            <person name="Hale W."/>
            <person name="Jakkamsetti A."/>
            <person name="Pham P."/>
            <person name="Ruth R."/>
            <person name="San Lucas F."/>
            <person name="Warren J."/>
            <person name="Zhang J."/>
            <person name="Zhao Z."/>
            <person name="Zhou C."/>
            <person name="Zhu D."/>
            <person name="Lee S."/>
            <person name="Bess C."/>
            <person name="Blankenburg K."/>
            <person name="Forbes L."/>
            <person name="Fu Q."/>
            <person name="Gubbala S."/>
            <person name="Hirani K."/>
            <person name="Jayaseelan J.C."/>
            <person name="Lara F."/>
            <person name="Munidasa M."/>
            <person name="Palculict T."/>
            <person name="Patil S."/>
            <person name="Pu L.-L."/>
            <person name="Saada N."/>
            <person name="Tang L."/>
            <person name="Weissenberger G."/>
            <person name="Zhu Y."/>
            <person name="Hemphill L."/>
            <person name="Shang Y."/>
            <person name="Youmans B."/>
            <person name="Ayvaz T."/>
            <person name="Ross M."/>
            <person name="Santibanez J."/>
            <person name="Aqrawi P."/>
            <person name="Gross S."/>
            <person name="Joshi V."/>
            <person name="Fowler G."/>
            <person name="Nazareth L."/>
            <person name="Reid J."/>
            <person name="Worley K."/>
            <person name="Petrosino J."/>
            <person name="Highlander S."/>
            <person name="Gibbs R."/>
        </authorList>
    </citation>
    <scope>NUCLEOTIDE SEQUENCE [LARGE SCALE GENOMIC DNA]</scope>
    <source>
        <strain evidence="8 9">871</strain>
    </source>
</reference>
<dbReference type="PANTHER" id="PTHR37422">
    <property type="entry name" value="TEICHURONIC ACID BIOSYNTHESIS PROTEIN TUAE"/>
    <property type="match status" value="1"/>
</dbReference>
<dbReference type="AlphaFoldDB" id="G4CKR0"/>
<dbReference type="InterPro" id="IPR021797">
    <property type="entry name" value="Wzy_C_2"/>
</dbReference>
<feature type="transmembrane region" description="Helical" evidence="5">
    <location>
        <begin position="173"/>
        <end position="192"/>
    </location>
</feature>
<keyword evidence="4 5" id="KW-0472">Membrane</keyword>
<name>G4CKR0_9NEIS</name>
<dbReference type="PATRIC" id="fig|1032488.3.peg.2079"/>
<keyword evidence="3 5" id="KW-1133">Transmembrane helix</keyword>
<dbReference type="EMBL" id="AGAY01000074">
    <property type="protein sequence ID" value="EGY51593.1"/>
    <property type="molecule type" value="Genomic_DNA"/>
</dbReference>
<evidence type="ECO:0000259" key="6">
    <source>
        <dbReference type="Pfam" id="PF04932"/>
    </source>
</evidence>
<feature type="transmembrane region" description="Helical" evidence="5">
    <location>
        <begin position="422"/>
        <end position="439"/>
    </location>
</feature>
<evidence type="ECO:0000256" key="3">
    <source>
        <dbReference type="ARBA" id="ARBA00022989"/>
    </source>
</evidence>
<feature type="transmembrane region" description="Helical" evidence="5">
    <location>
        <begin position="96"/>
        <end position="117"/>
    </location>
</feature>
<dbReference type="OrthoDB" id="4448at2"/>
<protein>
    <submittedName>
        <fullName evidence="8">O-antigen polymerase superfamily protein</fullName>
    </submittedName>
</protein>
<feature type="transmembrane region" description="Helical" evidence="5">
    <location>
        <begin position="12"/>
        <end position="32"/>
    </location>
</feature>
<dbReference type="InterPro" id="IPR051533">
    <property type="entry name" value="WaaL-like"/>
</dbReference>
<dbReference type="GO" id="GO:0016020">
    <property type="term" value="C:membrane"/>
    <property type="evidence" value="ECO:0007669"/>
    <property type="project" value="UniProtKB-SubCell"/>
</dbReference>
<keyword evidence="9" id="KW-1185">Reference proteome</keyword>
<feature type="transmembrane region" description="Helical" evidence="5">
    <location>
        <begin position="394"/>
        <end position="410"/>
    </location>
</feature>
<feature type="domain" description="Virulence factor membrane-bound polymerase C-terminal" evidence="7">
    <location>
        <begin position="377"/>
        <end position="535"/>
    </location>
</feature>
<dbReference type="HOGENOM" id="CLU_484544_0_0_4"/>
<evidence type="ECO:0000256" key="4">
    <source>
        <dbReference type="ARBA" id="ARBA00023136"/>
    </source>
</evidence>
<feature type="transmembrane region" description="Helical" evidence="5">
    <location>
        <begin position="199"/>
        <end position="217"/>
    </location>
</feature>
<feature type="transmembrane region" description="Helical" evidence="5">
    <location>
        <begin position="38"/>
        <end position="57"/>
    </location>
</feature>
<accession>G4CKR0</accession>
<evidence type="ECO:0000313" key="8">
    <source>
        <dbReference type="EMBL" id="EGY51593.1"/>
    </source>
</evidence>
<comment type="subcellular location">
    <subcellularLocation>
        <location evidence="1">Membrane</location>
        <topology evidence="1">Multi-pass membrane protein</topology>
    </subcellularLocation>
</comment>
<dbReference type="Pfam" id="PF11846">
    <property type="entry name" value="Wzy_C_2"/>
    <property type="match status" value="1"/>
</dbReference>
<gene>
    <name evidence="8" type="ORF">HMPREF9371_2200</name>
</gene>
<sequence length="583" mass="65771">MMQHLSWPLRSFLFCFAAAYFWGVLSIQHYLPSLGLDMYINQYVAALLSLGLCIFFLGEKNDTCRSISAGVLLWFALLFCLLLQPLLNQIMYPDGLVFPIASVFLCLFLAWGVLNLNETTKQTLVYWVAILLVTVGLLTALSQVAQLMPQNPLTGILFFPISGNRLTGNIAQVNQAAFVEAMGICAAVYLFFNAKEKKIIHFFCAISVFFLAMGVALSASRGGMILAGAAAVSCAIFYAVPLRRRLSLAVLFILLASLGYVLGEFILNRYLPGGVTAVGRFGSGEGFFVLRKALLENAWLAFQDNWLLGIGWGNFNGVNAQNFEEVSWFTSSHHAHNFIAQLAAELGVFGLLIILGFFWVLIRNFKCKLPLYCAFSYSVLSIIFLYSLSEFPLWYLRFLMLAAFFIAVIEKPLTPLSKHYRWLGISISALVFLGSIFYIRHYQNYISVAYQIEMAHDAVEENLDSYKKLGKVFGYGEYDDLMIYTILPVSDENLEHHIQLGKRVLHMNSSPDLLIKQANLLVLAGKSEEADRLYRAVCLSDNLQKRKCVEIFAMLQQAAHDHPDIFTPYFERFKLWYDISLQD</sequence>
<dbReference type="Pfam" id="PF04932">
    <property type="entry name" value="Wzy_C"/>
    <property type="match status" value="1"/>
</dbReference>
<evidence type="ECO:0000256" key="5">
    <source>
        <dbReference type="SAM" id="Phobius"/>
    </source>
</evidence>
<evidence type="ECO:0000256" key="1">
    <source>
        <dbReference type="ARBA" id="ARBA00004141"/>
    </source>
</evidence>
<dbReference type="RefSeq" id="WP_009119886.1">
    <property type="nucleotide sequence ID" value="NZ_JH164926.1"/>
</dbReference>
<feature type="transmembrane region" description="Helical" evidence="5">
    <location>
        <begin position="369"/>
        <end position="388"/>
    </location>
</feature>
<feature type="domain" description="O-antigen ligase-related" evidence="6">
    <location>
        <begin position="207"/>
        <end position="355"/>
    </location>
</feature>
<feature type="transmembrane region" description="Helical" evidence="5">
    <location>
        <begin position="248"/>
        <end position="267"/>
    </location>
</feature>
<feature type="transmembrane region" description="Helical" evidence="5">
    <location>
        <begin position="69"/>
        <end position="90"/>
    </location>
</feature>
<feature type="transmembrane region" description="Helical" evidence="5">
    <location>
        <begin position="124"/>
        <end position="145"/>
    </location>
</feature>
<feature type="transmembrane region" description="Helical" evidence="5">
    <location>
        <begin position="223"/>
        <end position="241"/>
    </location>
</feature>
<evidence type="ECO:0000313" key="9">
    <source>
        <dbReference type="Proteomes" id="UP000003019"/>
    </source>
</evidence>
<organism evidence="8 9">
    <name type="scientific">Neisseria shayeganii 871</name>
    <dbReference type="NCBI Taxonomy" id="1032488"/>
    <lineage>
        <taxon>Bacteria</taxon>
        <taxon>Pseudomonadati</taxon>
        <taxon>Pseudomonadota</taxon>
        <taxon>Betaproteobacteria</taxon>
        <taxon>Neisseriales</taxon>
        <taxon>Neisseriaceae</taxon>
        <taxon>Neisseria</taxon>
    </lineage>
</organism>
<dbReference type="Proteomes" id="UP000003019">
    <property type="component" value="Unassembled WGS sequence"/>
</dbReference>
<evidence type="ECO:0000256" key="2">
    <source>
        <dbReference type="ARBA" id="ARBA00022692"/>
    </source>
</evidence>
<comment type="caution">
    <text evidence="8">The sequence shown here is derived from an EMBL/GenBank/DDBJ whole genome shotgun (WGS) entry which is preliminary data.</text>
</comment>
<proteinExistence type="predicted"/>
<dbReference type="STRING" id="1032488.HMPREF9371_2200"/>
<dbReference type="InterPro" id="IPR007016">
    <property type="entry name" value="O-antigen_ligase-rel_domated"/>
</dbReference>
<feature type="transmembrane region" description="Helical" evidence="5">
    <location>
        <begin position="338"/>
        <end position="362"/>
    </location>
</feature>
<dbReference type="PANTHER" id="PTHR37422:SF13">
    <property type="entry name" value="LIPOPOLYSACCHARIDE BIOSYNTHESIS PROTEIN PA4999-RELATED"/>
    <property type="match status" value="1"/>
</dbReference>
<keyword evidence="2 5" id="KW-0812">Transmembrane</keyword>
<evidence type="ECO:0000259" key="7">
    <source>
        <dbReference type="Pfam" id="PF11846"/>
    </source>
</evidence>